<evidence type="ECO:0000259" key="1">
    <source>
        <dbReference type="Pfam" id="PF13021"/>
    </source>
</evidence>
<dbReference type="STRING" id="550447.SAMN05428946_2885"/>
<dbReference type="EMBL" id="FTPL01000005">
    <property type="protein sequence ID" value="SIT92903.1"/>
    <property type="molecule type" value="Genomic_DNA"/>
</dbReference>
<accession>A0A1U7PT87</accession>
<dbReference type="Pfam" id="PF13021">
    <property type="entry name" value="DUF3885"/>
    <property type="match status" value="1"/>
</dbReference>
<keyword evidence="3" id="KW-1185">Reference proteome</keyword>
<dbReference type="OrthoDB" id="72213at2"/>
<evidence type="ECO:0000313" key="3">
    <source>
        <dbReference type="Proteomes" id="UP000187550"/>
    </source>
</evidence>
<dbReference type="Proteomes" id="UP000187550">
    <property type="component" value="Unassembled WGS sequence"/>
</dbReference>
<dbReference type="InterPro" id="IPR024976">
    <property type="entry name" value="DUF3885"/>
</dbReference>
<name>A0A1U7PT87_9BACI</name>
<sequence length="189" mass="21616">MKSPAAQRLSEVMKNFPGVRLLPGFHVHWRETVHVPLNEGLDPLGADGRLAPGYFEEVARRAFVLLSRQTDADDELILVMNGYPARPGVIGKYLKHPKLKYRMDSGREIWHDGEERIPVCRLILPCRKGDVRWRPLLCAISGRDFAGQPRLRHAGSLYPPDVFVVNETKRSIFHMYDDRGVDLFKQSTE</sequence>
<organism evidence="2 3">
    <name type="scientific">Edaphobacillus lindanitolerans</name>
    <dbReference type="NCBI Taxonomy" id="550447"/>
    <lineage>
        <taxon>Bacteria</taxon>
        <taxon>Bacillati</taxon>
        <taxon>Bacillota</taxon>
        <taxon>Bacilli</taxon>
        <taxon>Bacillales</taxon>
        <taxon>Bacillaceae</taxon>
        <taxon>Edaphobacillus</taxon>
    </lineage>
</organism>
<protein>
    <recommendedName>
        <fullName evidence="1">DUF3885 domain-containing protein</fullName>
    </recommendedName>
</protein>
<feature type="domain" description="DUF3885" evidence="1">
    <location>
        <begin position="14"/>
        <end position="188"/>
    </location>
</feature>
<dbReference type="AlphaFoldDB" id="A0A1U7PT87"/>
<dbReference type="RefSeq" id="WP_076759930.1">
    <property type="nucleotide sequence ID" value="NZ_FTPL01000005.1"/>
</dbReference>
<proteinExistence type="predicted"/>
<gene>
    <name evidence="2" type="ORF">SAMN05428946_2885</name>
</gene>
<evidence type="ECO:0000313" key="2">
    <source>
        <dbReference type="EMBL" id="SIT92903.1"/>
    </source>
</evidence>
<reference evidence="3" key="1">
    <citation type="submission" date="2017-01" db="EMBL/GenBank/DDBJ databases">
        <authorList>
            <person name="Varghese N."/>
            <person name="Submissions S."/>
        </authorList>
    </citation>
    <scope>NUCLEOTIDE SEQUENCE [LARGE SCALE GENOMIC DNA]</scope>
    <source>
        <strain evidence="3">MNA4</strain>
    </source>
</reference>